<gene>
    <name evidence="2" type="ORF">SARC_08309</name>
</gene>
<evidence type="ECO:0000313" key="2">
    <source>
        <dbReference type="EMBL" id="KNC79293.1"/>
    </source>
</evidence>
<protein>
    <submittedName>
        <fullName evidence="2">Uncharacterized protein</fullName>
    </submittedName>
</protein>
<dbReference type="GeneID" id="25908813"/>
<proteinExistence type="predicted"/>
<dbReference type="AlphaFoldDB" id="A0A0L0FTN7"/>
<evidence type="ECO:0000313" key="3">
    <source>
        <dbReference type="Proteomes" id="UP000054560"/>
    </source>
</evidence>
<keyword evidence="3" id="KW-1185">Reference proteome</keyword>
<dbReference type="RefSeq" id="XP_014153195.1">
    <property type="nucleotide sequence ID" value="XM_014297720.1"/>
</dbReference>
<accession>A0A0L0FTN7</accession>
<reference evidence="2 3" key="1">
    <citation type="submission" date="2011-02" db="EMBL/GenBank/DDBJ databases">
        <title>The Genome Sequence of Sphaeroforma arctica JP610.</title>
        <authorList>
            <consortium name="The Broad Institute Genome Sequencing Platform"/>
            <person name="Russ C."/>
            <person name="Cuomo C."/>
            <person name="Young S.K."/>
            <person name="Zeng Q."/>
            <person name="Gargeya S."/>
            <person name="Alvarado L."/>
            <person name="Berlin A."/>
            <person name="Chapman S.B."/>
            <person name="Chen Z."/>
            <person name="Freedman E."/>
            <person name="Gellesch M."/>
            <person name="Goldberg J."/>
            <person name="Griggs A."/>
            <person name="Gujja S."/>
            <person name="Heilman E."/>
            <person name="Heiman D."/>
            <person name="Howarth C."/>
            <person name="Mehta T."/>
            <person name="Neiman D."/>
            <person name="Pearson M."/>
            <person name="Roberts A."/>
            <person name="Saif S."/>
            <person name="Shea T."/>
            <person name="Shenoy N."/>
            <person name="Sisk P."/>
            <person name="Stolte C."/>
            <person name="Sykes S."/>
            <person name="White J."/>
            <person name="Yandava C."/>
            <person name="Burger G."/>
            <person name="Gray M.W."/>
            <person name="Holland P.W.H."/>
            <person name="King N."/>
            <person name="Lang F.B.F."/>
            <person name="Roger A.J."/>
            <person name="Ruiz-Trillo I."/>
            <person name="Haas B."/>
            <person name="Nusbaum C."/>
            <person name="Birren B."/>
        </authorList>
    </citation>
    <scope>NUCLEOTIDE SEQUENCE [LARGE SCALE GENOMIC DNA]</scope>
    <source>
        <strain evidence="2 3">JP610</strain>
    </source>
</reference>
<evidence type="ECO:0000256" key="1">
    <source>
        <dbReference type="SAM" id="MobiDB-lite"/>
    </source>
</evidence>
<organism evidence="2 3">
    <name type="scientific">Sphaeroforma arctica JP610</name>
    <dbReference type="NCBI Taxonomy" id="667725"/>
    <lineage>
        <taxon>Eukaryota</taxon>
        <taxon>Ichthyosporea</taxon>
        <taxon>Ichthyophonida</taxon>
        <taxon>Sphaeroforma</taxon>
    </lineage>
</organism>
<sequence>TKPLDFTVRDVGLDFRFDCLRNQPTDIRPASEMHPVLTPARDRRTSTQEHTPTYTQHTTIQTQHTSLHTQPTSTAARVQPSKCQPGLPLASGDASDVFMETSPGRLLCGCHALDNSLNNHLRCYRLECSPEPALPMDRTVLTGPAHLAYTFRGFYLLTHDATIAHTTHDQIPEPNFGGLAGARLEECTMPTHVFDVETLCDLGDYLFHVVLQLVDWWPQGKQPPLHIMPIFKCESALDDAKILTATQIMAALSDKCMPVSQVVSAHFLRDASNKVFANTQLSTKQATNAAQSKSVRFVHQVAMSSGIPEDVWIPHRKQKVQKSNKYVE</sequence>
<name>A0A0L0FTN7_9EUKA</name>
<feature type="non-terminal residue" evidence="2">
    <location>
        <position position="1"/>
    </location>
</feature>
<dbReference type="Proteomes" id="UP000054560">
    <property type="component" value="Unassembled WGS sequence"/>
</dbReference>
<feature type="compositionally biased region" description="Low complexity" evidence="1">
    <location>
        <begin position="48"/>
        <end position="66"/>
    </location>
</feature>
<feature type="region of interest" description="Disordered" evidence="1">
    <location>
        <begin position="41"/>
        <end position="66"/>
    </location>
</feature>
<dbReference type="EMBL" id="KQ242331">
    <property type="protein sequence ID" value="KNC79293.1"/>
    <property type="molecule type" value="Genomic_DNA"/>
</dbReference>